<dbReference type="InterPro" id="IPR013057">
    <property type="entry name" value="AA_transpt_TM"/>
</dbReference>
<evidence type="ECO:0000256" key="2">
    <source>
        <dbReference type="ARBA" id="ARBA00022692"/>
    </source>
</evidence>
<evidence type="ECO:0000256" key="5">
    <source>
        <dbReference type="SAM" id="Phobius"/>
    </source>
</evidence>
<feature type="transmembrane region" description="Helical" evidence="5">
    <location>
        <begin position="143"/>
        <end position="164"/>
    </location>
</feature>
<keyword evidence="2 5" id="KW-0812">Transmembrane</keyword>
<feature type="transmembrane region" description="Helical" evidence="5">
    <location>
        <begin position="360"/>
        <end position="379"/>
    </location>
</feature>
<dbReference type="PANTHER" id="PTHR22950:SF677">
    <property type="entry name" value="AMINO ACID TRANSPORTER TRANSMEMBRANE DOMAIN-CONTAINING PROTEIN"/>
    <property type="match status" value="1"/>
</dbReference>
<feature type="transmembrane region" description="Helical" evidence="5">
    <location>
        <begin position="200"/>
        <end position="220"/>
    </location>
</feature>
<name>A0A8K0K8Q3_LADFU</name>
<protein>
    <recommendedName>
        <fullName evidence="6">Amino acid transporter transmembrane domain-containing protein</fullName>
    </recommendedName>
</protein>
<gene>
    <name evidence="7" type="ORF">J437_LFUL009950</name>
</gene>
<dbReference type="EMBL" id="KZ308489">
    <property type="protein sequence ID" value="KAG8230461.1"/>
    <property type="molecule type" value="Genomic_DNA"/>
</dbReference>
<dbReference type="GO" id="GO:0015179">
    <property type="term" value="F:L-amino acid transmembrane transporter activity"/>
    <property type="evidence" value="ECO:0007669"/>
    <property type="project" value="TreeGrafter"/>
</dbReference>
<feature type="transmembrane region" description="Helical" evidence="5">
    <location>
        <begin position="42"/>
        <end position="64"/>
    </location>
</feature>
<dbReference type="Pfam" id="PF01490">
    <property type="entry name" value="Aa_trans"/>
    <property type="match status" value="2"/>
</dbReference>
<accession>A0A8K0K8Q3</accession>
<feature type="transmembrane region" description="Helical" evidence="5">
    <location>
        <begin position="385"/>
        <end position="407"/>
    </location>
</feature>
<reference evidence="7" key="2">
    <citation type="submission" date="2017-10" db="EMBL/GenBank/DDBJ databases">
        <title>Ladona fulva Genome sequencing and assembly.</title>
        <authorList>
            <person name="Murali S."/>
            <person name="Richards S."/>
            <person name="Bandaranaike D."/>
            <person name="Bellair M."/>
            <person name="Blankenburg K."/>
            <person name="Chao H."/>
            <person name="Dinh H."/>
            <person name="Doddapaneni H."/>
            <person name="Dugan-Rocha S."/>
            <person name="Elkadiri S."/>
            <person name="Gnanaolivu R."/>
            <person name="Hernandez B."/>
            <person name="Skinner E."/>
            <person name="Javaid M."/>
            <person name="Lee S."/>
            <person name="Li M."/>
            <person name="Ming W."/>
            <person name="Munidasa M."/>
            <person name="Muniz J."/>
            <person name="Nguyen L."/>
            <person name="Hughes D."/>
            <person name="Osuji N."/>
            <person name="Pu L.-L."/>
            <person name="Puazo M."/>
            <person name="Qu C."/>
            <person name="Quiroz J."/>
            <person name="Raj R."/>
            <person name="Weissenberger G."/>
            <person name="Xin Y."/>
            <person name="Zou X."/>
            <person name="Han Y."/>
            <person name="Worley K."/>
            <person name="Muzny D."/>
            <person name="Gibbs R."/>
        </authorList>
    </citation>
    <scope>NUCLEOTIDE SEQUENCE</scope>
    <source>
        <strain evidence="7">Sampled in the wild</strain>
    </source>
</reference>
<feature type="domain" description="Amino acid transporter transmembrane" evidence="6">
    <location>
        <begin position="124"/>
        <end position="407"/>
    </location>
</feature>
<reference evidence="7" key="1">
    <citation type="submission" date="2013-04" db="EMBL/GenBank/DDBJ databases">
        <authorList>
            <person name="Qu J."/>
            <person name="Murali S.C."/>
            <person name="Bandaranaike D."/>
            <person name="Bellair M."/>
            <person name="Blankenburg K."/>
            <person name="Chao H."/>
            <person name="Dinh H."/>
            <person name="Doddapaneni H."/>
            <person name="Downs B."/>
            <person name="Dugan-Rocha S."/>
            <person name="Elkadiri S."/>
            <person name="Gnanaolivu R.D."/>
            <person name="Hernandez B."/>
            <person name="Javaid M."/>
            <person name="Jayaseelan J.C."/>
            <person name="Lee S."/>
            <person name="Li M."/>
            <person name="Ming W."/>
            <person name="Munidasa M."/>
            <person name="Muniz J."/>
            <person name="Nguyen L."/>
            <person name="Ongeri F."/>
            <person name="Osuji N."/>
            <person name="Pu L.-L."/>
            <person name="Puazo M."/>
            <person name="Qu C."/>
            <person name="Quiroz J."/>
            <person name="Raj R."/>
            <person name="Weissenberger G."/>
            <person name="Xin Y."/>
            <person name="Zou X."/>
            <person name="Han Y."/>
            <person name="Richards S."/>
            <person name="Worley K."/>
            <person name="Muzny D."/>
            <person name="Gibbs R."/>
        </authorList>
    </citation>
    <scope>NUCLEOTIDE SEQUENCE</scope>
    <source>
        <strain evidence="7">Sampled in the wild</strain>
    </source>
</reference>
<evidence type="ECO:0000256" key="4">
    <source>
        <dbReference type="ARBA" id="ARBA00023136"/>
    </source>
</evidence>
<sequence>MAVGVSSDSGARSPLKIVANIFISFIGAGVLGLPYAFKESGILEGITILTTVAVISVKAMIMIIDCKEEILRHKSLCNINVRPKVKVSEICLPSGDRVELKLPLLNYSDDNDELEITSKESSDPLMTYGDVGYYALGDRGRGLIDAVVLISQIGFCCAYLIFIMENLSQFFPSLSHYQWLLIILPPLFFLTLLRHLSKLAVFSIFAQITNLFAFSVVFWFDFEHFNAIKFHPKEFSLKGFPFFFAVSIYCYEGAGMILSLEHSLAVAVRHKFNNYFVSTIIGVTLLYICFGASGYLSFGPETSDIITFNLPKSNGLNFANMVTFCLCVSLFLTYPIMIFPAIQLLEARYLPSNDVIKGNALRFFIVSLTGMIVIAVPNFGNLMALVGATCCTLLAFILPGILHLYIFDK</sequence>
<comment type="subcellular location">
    <subcellularLocation>
        <location evidence="1">Membrane</location>
        <topology evidence="1">Multi-pass membrane protein</topology>
    </subcellularLocation>
</comment>
<keyword evidence="3 5" id="KW-1133">Transmembrane helix</keyword>
<evidence type="ECO:0000313" key="7">
    <source>
        <dbReference type="EMBL" id="KAG8230461.1"/>
    </source>
</evidence>
<feature type="transmembrane region" description="Helical" evidence="5">
    <location>
        <begin position="318"/>
        <end position="339"/>
    </location>
</feature>
<evidence type="ECO:0000256" key="1">
    <source>
        <dbReference type="ARBA" id="ARBA00004141"/>
    </source>
</evidence>
<dbReference type="OrthoDB" id="1684102at2759"/>
<keyword evidence="8" id="KW-1185">Reference proteome</keyword>
<dbReference type="Proteomes" id="UP000792457">
    <property type="component" value="Unassembled WGS sequence"/>
</dbReference>
<evidence type="ECO:0000259" key="6">
    <source>
        <dbReference type="Pfam" id="PF01490"/>
    </source>
</evidence>
<feature type="transmembrane region" description="Helical" evidence="5">
    <location>
        <begin position="272"/>
        <end position="298"/>
    </location>
</feature>
<evidence type="ECO:0000313" key="8">
    <source>
        <dbReference type="Proteomes" id="UP000792457"/>
    </source>
</evidence>
<feature type="transmembrane region" description="Helical" evidence="5">
    <location>
        <begin position="176"/>
        <end position="193"/>
    </location>
</feature>
<proteinExistence type="predicted"/>
<keyword evidence="4 5" id="KW-0472">Membrane</keyword>
<feature type="transmembrane region" description="Helical" evidence="5">
    <location>
        <begin position="17"/>
        <end position="36"/>
    </location>
</feature>
<organism evidence="7 8">
    <name type="scientific">Ladona fulva</name>
    <name type="common">Scarce chaser dragonfly</name>
    <name type="synonym">Libellula fulva</name>
    <dbReference type="NCBI Taxonomy" id="123851"/>
    <lineage>
        <taxon>Eukaryota</taxon>
        <taxon>Metazoa</taxon>
        <taxon>Ecdysozoa</taxon>
        <taxon>Arthropoda</taxon>
        <taxon>Hexapoda</taxon>
        <taxon>Insecta</taxon>
        <taxon>Pterygota</taxon>
        <taxon>Palaeoptera</taxon>
        <taxon>Odonata</taxon>
        <taxon>Epiprocta</taxon>
        <taxon>Anisoptera</taxon>
        <taxon>Libelluloidea</taxon>
        <taxon>Libellulidae</taxon>
        <taxon>Ladona</taxon>
    </lineage>
</organism>
<dbReference type="GO" id="GO:0005774">
    <property type="term" value="C:vacuolar membrane"/>
    <property type="evidence" value="ECO:0007669"/>
    <property type="project" value="TreeGrafter"/>
</dbReference>
<comment type="caution">
    <text evidence="7">The sequence shown here is derived from an EMBL/GenBank/DDBJ whole genome shotgun (WGS) entry which is preliminary data.</text>
</comment>
<feature type="domain" description="Amino acid transporter transmembrane" evidence="6">
    <location>
        <begin position="13"/>
        <end position="70"/>
    </location>
</feature>
<dbReference type="PANTHER" id="PTHR22950">
    <property type="entry name" value="AMINO ACID TRANSPORTER"/>
    <property type="match status" value="1"/>
</dbReference>
<evidence type="ECO:0000256" key="3">
    <source>
        <dbReference type="ARBA" id="ARBA00022989"/>
    </source>
</evidence>
<feature type="transmembrane region" description="Helical" evidence="5">
    <location>
        <begin position="240"/>
        <end position="260"/>
    </location>
</feature>
<dbReference type="AlphaFoldDB" id="A0A8K0K8Q3"/>